<reference evidence="14" key="1">
    <citation type="submission" date="2019-01" db="EMBL/GenBank/DDBJ databases">
        <title>Draft genomes of a novel of Sporanaerobacter strains.</title>
        <authorList>
            <person name="Ma S."/>
        </authorList>
    </citation>
    <scope>NUCLEOTIDE SEQUENCE [LARGE SCALE GENOMIC DNA]</scope>
    <source>
        <strain evidence="14">NJN-17</strain>
    </source>
</reference>
<dbReference type="Proteomes" id="UP000287969">
    <property type="component" value="Chromosome"/>
</dbReference>
<dbReference type="InterPro" id="IPR005467">
    <property type="entry name" value="His_kinase_dom"/>
</dbReference>
<evidence type="ECO:0000256" key="8">
    <source>
        <dbReference type="ARBA" id="ARBA00022989"/>
    </source>
</evidence>
<evidence type="ECO:0000256" key="9">
    <source>
        <dbReference type="ARBA" id="ARBA00023012"/>
    </source>
</evidence>
<keyword evidence="9" id="KW-0902">Two-component regulatory system</keyword>
<dbReference type="PANTHER" id="PTHR45453">
    <property type="entry name" value="PHOSPHATE REGULON SENSOR PROTEIN PHOR"/>
    <property type="match status" value="1"/>
</dbReference>
<evidence type="ECO:0000256" key="5">
    <source>
        <dbReference type="ARBA" id="ARBA00022679"/>
    </source>
</evidence>
<feature type="domain" description="Histidine kinase" evidence="12">
    <location>
        <begin position="126"/>
        <end position="331"/>
    </location>
</feature>
<dbReference type="EC" id="2.7.13.3" evidence="3"/>
<evidence type="ECO:0000256" key="7">
    <source>
        <dbReference type="ARBA" id="ARBA00022777"/>
    </source>
</evidence>
<dbReference type="PRINTS" id="PR00344">
    <property type="entry name" value="BCTRLSENSOR"/>
</dbReference>
<sequence>MSCRDYLKDQIPCIITHILSMVGFTVFMSAVNIDKDIICILLISWALIVIFYIGICYCFRYRYFKQILLQLDSLDKKYLIAEVMDMPTREDDKIYYNILRTSNKSMIEEVSRSKRERGEYKEYIEQWIHDVKTPIAAMQLVCENNKSDTTRKVMAELEKISHFVDQALYYARSENVEKDYLIKEVVLSDMVHAAIGENKQLLLQNHISVRVENCEYTVYTDEKWIGFILNQLIVNGVKYRSDHPLLIFESCSEQSKVKLLIRDNGIGISASDLPRIFDKGFTGKNGRTGRNSTGIGLYLCKRLCDKLGIGISAHSKQGQGTTIELSFPKGDFVKVRG</sequence>
<comment type="subcellular location">
    <subcellularLocation>
        <location evidence="2">Cell membrane</location>
        <topology evidence="2">Multi-pass membrane protein</topology>
    </subcellularLocation>
</comment>
<dbReference type="KEGG" id="spoa:EQM13_11815"/>
<keyword evidence="4" id="KW-1003">Cell membrane</keyword>
<evidence type="ECO:0000256" key="11">
    <source>
        <dbReference type="SAM" id="Phobius"/>
    </source>
</evidence>
<dbReference type="SMART" id="SM00387">
    <property type="entry name" value="HATPase_c"/>
    <property type="match status" value="1"/>
</dbReference>
<dbReference type="InterPro" id="IPR004358">
    <property type="entry name" value="Sig_transdc_His_kin-like_C"/>
</dbReference>
<gene>
    <name evidence="13" type="ORF">EQM13_11815</name>
</gene>
<evidence type="ECO:0000313" key="14">
    <source>
        <dbReference type="Proteomes" id="UP000287969"/>
    </source>
</evidence>
<keyword evidence="6 11" id="KW-0812">Transmembrane</keyword>
<feature type="transmembrane region" description="Helical" evidence="11">
    <location>
        <begin position="37"/>
        <end position="59"/>
    </location>
</feature>
<dbReference type="Pfam" id="PF02518">
    <property type="entry name" value="HATPase_c"/>
    <property type="match status" value="1"/>
</dbReference>
<name>A0A410QE10_9FIRM</name>
<dbReference type="PANTHER" id="PTHR45453:SF2">
    <property type="entry name" value="HISTIDINE KINASE"/>
    <property type="match status" value="1"/>
</dbReference>
<keyword evidence="5" id="KW-0808">Transferase</keyword>
<dbReference type="SUPFAM" id="SSF55874">
    <property type="entry name" value="ATPase domain of HSP90 chaperone/DNA topoisomerase II/histidine kinase"/>
    <property type="match status" value="1"/>
</dbReference>
<evidence type="ECO:0000256" key="3">
    <source>
        <dbReference type="ARBA" id="ARBA00012438"/>
    </source>
</evidence>
<dbReference type="AlphaFoldDB" id="A0A410QE10"/>
<organism evidence="13 14">
    <name type="scientific">Acidilutibacter cellobiosedens</name>
    <dbReference type="NCBI Taxonomy" id="2507161"/>
    <lineage>
        <taxon>Bacteria</taxon>
        <taxon>Bacillati</taxon>
        <taxon>Bacillota</taxon>
        <taxon>Tissierellia</taxon>
        <taxon>Tissierellales</taxon>
        <taxon>Acidilutibacteraceae</taxon>
        <taxon>Acidilutibacter</taxon>
    </lineage>
</organism>
<dbReference type="GO" id="GO:0016036">
    <property type="term" value="P:cellular response to phosphate starvation"/>
    <property type="evidence" value="ECO:0007669"/>
    <property type="project" value="TreeGrafter"/>
</dbReference>
<dbReference type="GO" id="GO:0003677">
    <property type="term" value="F:DNA binding"/>
    <property type="evidence" value="ECO:0007669"/>
    <property type="project" value="InterPro"/>
</dbReference>
<dbReference type="PROSITE" id="PS50109">
    <property type="entry name" value="HIS_KIN"/>
    <property type="match status" value="1"/>
</dbReference>
<evidence type="ECO:0000256" key="10">
    <source>
        <dbReference type="ARBA" id="ARBA00023136"/>
    </source>
</evidence>
<dbReference type="InterPro" id="IPR050351">
    <property type="entry name" value="BphY/WalK/GraS-like"/>
</dbReference>
<evidence type="ECO:0000256" key="6">
    <source>
        <dbReference type="ARBA" id="ARBA00022692"/>
    </source>
</evidence>
<proteinExistence type="predicted"/>
<evidence type="ECO:0000256" key="4">
    <source>
        <dbReference type="ARBA" id="ARBA00022475"/>
    </source>
</evidence>
<evidence type="ECO:0000256" key="2">
    <source>
        <dbReference type="ARBA" id="ARBA00004651"/>
    </source>
</evidence>
<dbReference type="InterPro" id="IPR003594">
    <property type="entry name" value="HATPase_dom"/>
</dbReference>
<evidence type="ECO:0000313" key="13">
    <source>
        <dbReference type="EMBL" id="QAT62227.1"/>
    </source>
</evidence>
<dbReference type="GO" id="GO:0000155">
    <property type="term" value="F:phosphorelay sensor kinase activity"/>
    <property type="evidence" value="ECO:0007669"/>
    <property type="project" value="TreeGrafter"/>
</dbReference>
<feature type="transmembrane region" description="Helical" evidence="11">
    <location>
        <begin position="12"/>
        <end position="31"/>
    </location>
</feature>
<dbReference type="EMBL" id="CP035282">
    <property type="protein sequence ID" value="QAT62227.1"/>
    <property type="molecule type" value="Genomic_DNA"/>
</dbReference>
<keyword evidence="7 13" id="KW-0418">Kinase</keyword>
<protein>
    <recommendedName>
        <fullName evidence="3">histidine kinase</fullName>
        <ecNumber evidence="3">2.7.13.3</ecNumber>
    </recommendedName>
</protein>
<dbReference type="RefSeq" id="WP_128752756.1">
    <property type="nucleotide sequence ID" value="NZ_CP035282.1"/>
</dbReference>
<dbReference type="GO" id="GO:0005886">
    <property type="term" value="C:plasma membrane"/>
    <property type="evidence" value="ECO:0007669"/>
    <property type="project" value="UniProtKB-SubCell"/>
</dbReference>
<keyword evidence="10 11" id="KW-0472">Membrane</keyword>
<comment type="catalytic activity">
    <reaction evidence="1">
        <text>ATP + protein L-histidine = ADP + protein N-phospho-L-histidine.</text>
        <dbReference type="EC" id="2.7.13.3"/>
    </reaction>
</comment>
<evidence type="ECO:0000259" key="12">
    <source>
        <dbReference type="PROSITE" id="PS50109"/>
    </source>
</evidence>
<dbReference type="GO" id="GO:0004721">
    <property type="term" value="F:phosphoprotein phosphatase activity"/>
    <property type="evidence" value="ECO:0007669"/>
    <property type="project" value="TreeGrafter"/>
</dbReference>
<keyword evidence="14" id="KW-1185">Reference proteome</keyword>
<evidence type="ECO:0000256" key="1">
    <source>
        <dbReference type="ARBA" id="ARBA00000085"/>
    </source>
</evidence>
<dbReference type="Gene3D" id="3.30.565.10">
    <property type="entry name" value="Histidine kinase-like ATPase, C-terminal domain"/>
    <property type="match status" value="1"/>
</dbReference>
<accession>A0A410QE10</accession>
<dbReference type="GO" id="GO:0006304">
    <property type="term" value="P:DNA modification"/>
    <property type="evidence" value="ECO:0007669"/>
    <property type="project" value="InterPro"/>
</dbReference>
<dbReference type="InterPro" id="IPR036890">
    <property type="entry name" value="HATPase_C_sf"/>
</dbReference>
<keyword evidence="8 11" id="KW-1133">Transmembrane helix</keyword>
<dbReference type="OrthoDB" id="9780487at2"/>